<evidence type="ECO:0008006" key="5">
    <source>
        <dbReference type="Google" id="ProtNLM"/>
    </source>
</evidence>
<dbReference type="AlphaFoldDB" id="A0AAE0PHI7"/>
<dbReference type="SUPFAM" id="SSF56672">
    <property type="entry name" value="DNA/RNA polymerases"/>
    <property type="match status" value="1"/>
</dbReference>
<dbReference type="EMBL" id="JAUTDP010000004">
    <property type="protein sequence ID" value="KAK3399872.1"/>
    <property type="molecule type" value="Genomic_DNA"/>
</dbReference>
<dbReference type="Gene3D" id="3.30.70.270">
    <property type="match status" value="1"/>
</dbReference>
<sequence>FINDIIIAFNILEEYLEYLKAIFGLFTEKGIFISPKKFYLSYPNVELLSFKVNALGLIIIIKRITALKNLKFLN</sequence>
<evidence type="ECO:0000256" key="2">
    <source>
        <dbReference type="ARBA" id="ARBA00023128"/>
    </source>
</evidence>
<name>A0AAE0PHI7_SORBR</name>
<reference evidence="3" key="2">
    <citation type="submission" date="2023-07" db="EMBL/GenBank/DDBJ databases">
        <authorList>
            <consortium name="Lawrence Berkeley National Laboratory"/>
            <person name="Haridas S."/>
            <person name="Hensen N."/>
            <person name="Bonometti L."/>
            <person name="Westerberg I."/>
            <person name="Brannstrom I.O."/>
            <person name="Guillou S."/>
            <person name="Cros-Aarteil S."/>
            <person name="Calhoun S."/>
            <person name="Kuo A."/>
            <person name="Mondo S."/>
            <person name="Pangilinan J."/>
            <person name="Riley R."/>
            <person name="LaButti K."/>
            <person name="Andreopoulos B."/>
            <person name="Lipzen A."/>
            <person name="Chen C."/>
            <person name="Yanf M."/>
            <person name="Daum C."/>
            <person name="Ng V."/>
            <person name="Clum A."/>
            <person name="Steindorff A."/>
            <person name="Ohm R."/>
            <person name="Martin F."/>
            <person name="Silar P."/>
            <person name="Natvig D."/>
            <person name="Lalanne C."/>
            <person name="Gautier V."/>
            <person name="Ament-velasquez S.L."/>
            <person name="Kruys A."/>
            <person name="Hutchinson M.I."/>
            <person name="Powell A.J."/>
            <person name="Barry K."/>
            <person name="Miller A.N."/>
            <person name="Grigoriev I.V."/>
            <person name="Debuchy R."/>
            <person name="Gladieux P."/>
            <person name="Thoren M.H."/>
            <person name="Johannesson H."/>
        </authorList>
    </citation>
    <scope>NUCLEOTIDE SEQUENCE</scope>
    <source>
        <strain evidence="3">FGSC 1904</strain>
    </source>
</reference>
<feature type="non-terminal residue" evidence="3">
    <location>
        <position position="1"/>
    </location>
</feature>
<protein>
    <recommendedName>
        <fullName evidence="5">Reverse transcriptase domain-containing protein</fullName>
    </recommendedName>
</protein>
<comment type="subcellular location">
    <subcellularLocation>
        <location evidence="1">Mitochondrion</location>
    </subcellularLocation>
</comment>
<reference evidence="3" key="1">
    <citation type="journal article" date="2023" name="Mol. Phylogenet. Evol.">
        <title>Genome-scale phylogeny and comparative genomics of the fungal order Sordariales.</title>
        <authorList>
            <person name="Hensen N."/>
            <person name="Bonometti L."/>
            <person name="Westerberg I."/>
            <person name="Brannstrom I.O."/>
            <person name="Guillou S."/>
            <person name="Cros-Aarteil S."/>
            <person name="Calhoun S."/>
            <person name="Haridas S."/>
            <person name="Kuo A."/>
            <person name="Mondo S."/>
            <person name="Pangilinan J."/>
            <person name="Riley R."/>
            <person name="LaButti K."/>
            <person name="Andreopoulos B."/>
            <person name="Lipzen A."/>
            <person name="Chen C."/>
            <person name="Yan M."/>
            <person name="Daum C."/>
            <person name="Ng V."/>
            <person name="Clum A."/>
            <person name="Steindorff A."/>
            <person name="Ohm R.A."/>
            <person name="Martin F."/>
            <person name="Silar P."/>
            <person name="Natvig D.O."/>
            <person name="Lalanne C."/>
            <person name="Gautier V."/>
            <person name="Ament-Velasquez S.L."/>
            <person name="Kruys A."/>
            <person name="Hutchinson M.I."/>
            <person name="Powell A.J."/>
            <person name="Barry K."/>
            <person name="Miller A.N."/>
            <person name="Grigoriev I.V."/>
            <person name="Debuchy R."/>
            <person name="Gladieux P."/>
            <person name="Hiltunen Thoren M."/>
            <person name="Johannesson H."/>
        </authorList>
    </citation>
    <scope>NUCLEOTIDE SEQUENCE</scope>
    <source>
        <strain evidence="3">FGSC 1904</strain>
    </source>
</reference>
<comment type="caution">
    <text evidence="3">The sequence shown here is derived from an EMBL/GenBank/DDBJ whole genome shotgun (WGS) entry which is preliminary data.</text>
</comment>
<gene>
    <name evidence="3" type="ORF">B0T20DRAFT_349445</name>
</gene>
<dbReference type="InterPro" id="IPR043128">
    <property type="entry name" value="Rev_trsase/Diguanyl_cyclase"/>
</dbReference>
<organism evidence="3 4">
    <name type="scientific">Sordaria brevicollis</name>
    <dbReference type="NCBI Taxonomy" id="83679"/>
    <lineage>
        <taxon>Eukaryota</taxon>
        <taxon>Fungi</taxon>
        <taxon>Dikarya</taxon>
        <taxon>Ascomycota</taxon>
        <taxon>Pezizomycotina</taxon>
        <taxon>Sordariomycetes</taxon>
        <taxon>Sordariomycetidae</taxon>
        <taxon>Sordariales</taxon>
        <taxon>Sordariaceae</taxon>
        <taxon>Sordaria</taxon>
    </lineage>
</organism>
<dbReference type="Proteomes" id="UP001281003">
    <property type="component" value="Unassembled WGS sequence"/>
</dbReference>
<evidence type="ECO:0000256" key="1">
    <source>
        <dbReference type="ARBA" id="ARBA00004173"/>
    </source>
</evidence>
<evidence type="ECO:0000313" key="4">
    <source>
        <dbReference type="Proteomes" id="UP001281003"/>
    </source>
</evidence>
<accession>A0AAE0PHI7</accession>
<dbReference type="InterPro" id="IPR043502">
    <property type="entry name" value="DNA/RNA_pol_sf"/>
</dbReference>
<dbReference type="GO" id="GO:0005739">
    <property type="term" value="C:mitochondrion"/>
    <property type="evidence" value="ECO:0007669"/>
    <property type="project" value="UniProtKB-SubCell"/>
</dbReference>
<keyword evidence="4" id="KW-1185">Reference proteome</keyword>
<proteinExistence type="predicted"/>
<keyword evidence="2" id="KW-0496">Mitochondrion</keyword>
<evidence type="ECO:0000313" key="3">
    <source>
        <dbReference type="EMBL" id="KAK3399872.1"/>
    </source>
</evidence>